<keyword evidence="1" id="KW-0472">Membrane</keyword>
<sequence length="362" mass="39976">MGKKCALLSRTRTFLKALDSHSLNLRCEEIDTRCNGDINYSGSHSDTEDMSVLYSSVLHLAMLLSLHSGLQNLTTLPNPTAVILHKGNSVTIHCTHNLPNDIEIFTVTIKGTEVLCFSQFNRQECLVSKTCKESIQIKWNNETREISFSLMNLQINDSGLYSCEVKRAAPPPAQVFSKNITICVTAPPAVSVSDVKESSSGLPMLLCSSQGFYPKTIEQVWFRDGQLLNTRLSDRQREVNTDGSITVHSYLPLSSGPSQAGLYLCWVNHSSLSHPITVNHTVMSNGVPVHWPFIVVSIGAVLILVVLIIMIIKCTHFKRVKHLFLLGKSQEPVHTVSSVTENIIYSTLGDHHPITLSTAVPT</sequence>
<dbReference type="Gene3D" id="2.60.40.10">
    <property type="entry name" value="Immunoglobulins"/>
    <property type="match status" value="2"/>
</dbReference>
<dbReference type="PANTHER" id="PTHR19944:SF99">
    <property type="entry name" value="HLA CLASS II HISTOCOMPATIBILITY ANTIGEN, DRB1 BETA CHAIN"/>
    <property type="match status" value="1"/>
</dbReference>
<evidence type="ECO:0000313" key="4">
    <source>
        <dbReference type="Proteomes" id="UP000193380"/>
    </source>
</evidence>
<evidence type="ECO:0000313" key="3">
    <source>
        <dbReference type="EMBL" id="CDQ73192.1"/>
    </source>
</evidence>
<dbReference type="InterPro" id="IPR007110">
    <property type="entry name" value="Ig-like_dom"/>
</dbReference>
<dbReference type="InterPro" id="IPR013783">
    <property type="entry name" value="Ig-like_fold"/>
</dbReference>
<dbReference type="Pfam" id="PF07654">
    <property type="entry name" value="C1-set"/>
    <property type="match status" value="1"/>
</dbReference>
<proteinExistence type="predicted"/>
<dbReference type="InterPro" id="IPR036179">
    <property type="entry name" value="Ig-like_dom_sf"/>
</dbReference>
<dbReference type="InterPro" id="IPR013106">
    <property type="entry name" value="Ig_V-set"/>
</dbReference>
<organism evidence="3 4">
    <name type="scientific">Oncorhynchus mykiss</name>
    <name type="common">Rainbow trout</name>
    <name type="synonym">Salmo gairdneri</name>
    <dbReference type="NCBI Taxonomy" id="8022"/>
    <lineage>
        <taxon>Eukaryota</taxon>
        <taxon>Metazoa</taxon>
        <taxon>Chordata</taxon>
        <taxon>Craniata</taxon>
        <taxon>Vertebrata</taxon>
        <taxon>Euteleostomi</taxon>
        <taxon>Actinopterygii</taxon>
        <taxon>Neopterygii</taxon>
        <taxon>Teleostei</taxon>
        <taxon>Protacanthopterygii</taxon>
        <taxon>Salmoniformes</taxon>
        <taxon>Salmonidae</taxon>
        <taxon>Salmoninae</taxon>
        <taxon>Oncorhynchus</taxon>
    </lineage>
</organism>
<evidence type="ECO:0000259" key="2">
    <source>
        <dbReference type="PROSITE" id="PS50835"/>
    </source>
</evidence>
<keyword evidence="1" id="KW-1133">Transmembrane helix</keyword>
<dbReference type="InterPro" id="IPR050160">
    <property type="entry name" value="MHC/Immunoglobulin"/>
</dbReference>
<keyword evidence="1" id="KW-0812">Transmembrane</keyword>
<protein>
    <recommendedName>
        <fullName evidence="2">Ig-like domain-containing protein</fullName>
    </recommendedName>
</protein>
<reference evidence="3" key="2">
    <citation type="submission" date="2014-03" db="EMBL/GenBank/DDBJ databases">
        <authorList>
            <person name="Genoscope - CEA"/>
        </authorList>
    </citation>
    <scope>NUCLEOTIDE SEQUENCE</scope>
</reference>
<dbReference type="SUPFAM" id="SSF48726">
    <property type="entry name" value="Immunoglobulin"/>
    <property type="match status" value="2"/>
</dbReference>
<dbReference type="InterPro" id="IPR003597">
    <property type="entry name" value="Ig_C1-set"/>
</dbReference>
<feature type="transmembrane region" description="Helical" evidence="1">
    <location>
        <begin position="289"/>
        <end position="312"/>
    </location>
</feature>
<dbReference type="PANTHER" id="PTHR19944">
    <property type="entry name" value="MHC CLASS II-RELATED"/>
    <property type="match status" value="1"/>
</dbReference>
<accession>A0A060X1S2</accession>
<gene>
    <name evidence="3" type="ORF">GSONMT00044561001</name>
</gene>
<feature type="domain" description="Ig-like" evidence="2">
    <location>
        <begin position="99"/>
        <end position="181"/>
    </location>
</feature>
<evidence type="ECO:0000256" key="1">
    <source>
        <dbReference type="SAM" id="Phobius"/>
    </source>
</evidence>
<dbReference type="SMART" id="SM00407">
    <property type="entry name" value="IGc1"/>
    <property type="match status" value="1"/>
</dbReference>
<dbReference type="PaxDb" id="8022-A0A060X1S2"/>
<dbReference type="Proteomes" id="UP000193380">
    <property type="component" value="Unassembled WGS sequence"/>
</dbReference>
<name>A0A060X1S2_ONCMY</name>
<feature type="domain" description="Ig-like" evidence="2">
    <location>
        <begin position="188"/>
        <end position="277"/>
    </location>
</feature>
<dbReference type="AlphaFoldDB" id="A0A060X1S2"/>
<dbReference type="PROSITE" id="PS50835">
    <property type="entry name" value="IG_LIKE"/>
    <property type="match status" value="2"/>
</dbReference>
<dbReference type="Pfam" id="PF07686">
    <property type="entry name" value="V-set"/>
    <property type="match status" value="1"/>
</dbReference>
<reference evidence="3" key="1">
    <citation type="journal article" date="2014" name="Nat. Commun.">
        <title>The rainbow trout genome provides novel insights into evolution after whole-genome duplication in vertebrates.</title>
        <authorList>
            <person name="Berthelot C."/>
            <person name="Brunet F."/>
            <person name="Chalopin D."/>
            <person name="Juanchich A."/>
            <person name="Bernard M."/>
            <person name="Noel B."/>
            <person name="Bento P."/>
            <person name="Da Silva C."/>
            <person name="Labadie K."/>
            <person name="Alberti A."/>
            <person name="Aury J.M."/>
            <person name="Louis A."/>
            <person name="Dehais P."/>
            <person name="Bardou P."/>
            <person name="Montfort J."/>
            <person name="Klopp C."/>
            <person name="Cabau C."/>
            <person name="Gaspin C."/>
            <person name="Thorgaard G.H."/>
            <person name="Boussaha M."/>
            <person name="Quillet E."/>
            <person name="Guyomard R."/>
            <person name="Galiana D."/>
            <person name="Bobe J."/>
            <person name="Volff J.N."/>
            <person name="Genet C."/>
            <person name="Wincker P."/>
            <person name="Jaillon O."/>
            <person name="Roest Crollius H."/>
            <person name="Guiguen Y."/>
        </authorList>
    </citation>
    <scope>NUCLEOTIDE SEQUENCE [LARGE SCALE GENOMIC DNA]</scope>
</reference>
<dbReference type="EMBL" id="FR904886">
    <property type="protein sequence ID" value="CDQ73192.1"/>
    <property type="molecule type" value="Genomic_DNA"/>
</dbReference>